<proteinExistence type="predicted"/>
<dbReference type="EMBL" id="JAKEVZ010000019">
    <property type="protein sequence ID" value="MCF1753058.1"/>
    <property type="molecule type" value="Genomic_DNA"/>
</dbReference>
<dbReference type="Proteomes" id="UP001201449">
    <property type="component" value="Unassembled WGS sequence"/>
</dbReference>
<evidence type="ECO:0000259" key="2">
    <source>
        <dbReference type="Pfam" id="PF01408"/>
    </source>
</evidence>
<dbReference type="InterPro" id="IPR050463">
    <property type="entry name" value="Gfo/Idh/MocA_oxidrdct_glycsds"/>
</dbReference>
<dbReference type="PANTHER" id="PTHR43818">
    <property type="entry name" value="BCDNA.GH03377"/>
    <property type="match status" value="1"/>
</dbReference>
<keyword evidence="4" id="KW-1185">Reference proteome</keyword>
<reference evidence="3 4" key="1">
    <citation type="submission" date="2022-01" db="EMBL/GenBank/DDBJ databases">
        <title>Mariniradius saccharolyticus sp. nov., isolated from sediment of a river.</title>
        <authorList>
            <person name="Liu H."/>
        </authorList>
    </citation>
    <scope>NUCLEOTIDE SEQUENCE [LARGE SCALE GENOMIC DNA]</scope>
    <source>
        <strain evidence="3 4">RY-2</strain>
    </source>
</reference>
<gene>
    <name evidence="3" type="ORF">L0U89_18510</name>
</gene>
<evidence type="ECO:0000256" key="1">
    <source>
        <dbReference type="ARBA" id="ARBA00023002"/>
    </source>
</evidence>
<protein>
    <submittedName>
        <fullName evidence="3">Gfo/Idh/MocA family oxidoreductase</fullName>
    </submittedName>
</protein>
<sequence length="545" mass="60378">MATDKNLFKGFSRRDILKGLAGIPVVGAVWAAGYNSTKKNKLEREYLLEKLNIKATPPPASGPMSGEPLRIGLIGFGIRGEQLMRSLGFATNEWLEEMAKSSAENPNDNRLADFKAQENLNVKLTAICDIFDVRAEKALRSFNAAGNSCKRYGSYLELINSGEVDAIIIATPDHWHAPMAKAAVEAGVHVYVEKPMTHTIQETYELRDAVRKNPGVVFAVGHQHRQTQSFLTAMDAIGKNTLGHVSLIMTTTNRNDDNGAWQYEIHPEASTSTIDWNAFLGTAPQIPFNAEHFFRWRKWWAYGSGLSGDLLTHDYDRINCILKMGIPKYITASGGIYTHRDGRNVPDVMHINMDFPEYSTGGSQAEGKEKGMTLVYSATLGNQFDRGTVLMGHDGTMELGNTLKIYADPRSTKYKDLIQEGRIDPKVPIYQYDPSANGVDAVTSATAKYFADKGLLWTYRDGKRVDSTFLHIREWLSCIRNGGDPSCGINEGFDEAITAHMGGLAYKIGRRIEWDAEKEQIIALPGEDLDAILLDNSVGMEIVNA</sequence>
<dbReference type="Gene3D" id="3.40.50.720">
    <property type="entry name" value="NAD(P)-binding Rossmann-like Domain"/>
    <property type="match status" value="1"/>
</dbReference>
<dbReference type="InterPro" id="IPR000683">
    <property type="entry name" value="Gfo/Idh/MocA-like_OxRdtase_N"/>
</dbReference>
<dbReference type="RefSeq" id="WP_234862880.1">
    <property type="nucleotide sequence ID" value="NZ_JAKEVZ010000019.1"/>
</dbReference>
<dbReference type="Gene3D" id="3.30.360.10">
    <property type="entry name" value="Dihydrodipicolinate Reductase, domain 2"/>
    <property type="match status" value="1"/>
</dbReference>
<dbReference type="SUPFAM" id="SSF55347">
    <property type="entry name" value="Glyceraldehyde-3-phosphate dehydrogenase-like, C-terminal domain"/>
    <property type="match status" value="1"/>
</dbReference>
<dbReference type="SUPFAM" id="SSF51735">
    <property type="entry name" value="NAD(P)-binding Rossmann-fold domains"/>
    <property type="match status" value="1"/>
</dbReference>
<feature type="domain" description="Gfo/Idh/MocA-like oxidoreductase N-terminal" evidence="2">
    <location>
        <begin position="70"/>
        <end position="221"/>
    </location>
</feature>
<dbReference type="InterPro" id="IPR036291">
    <property type="entry name" value="NAD(P)-bd_dom_sf"/>
</dbReference>
<dbReference type="Pfam" id="PF01408">
    <property type="entry name" value="GFO_IDH_MocA"/>
    <property type="match status" value="1"/>
</dbReference>
<dbReference type="PANTHER" id="PTHR43818:SF11">
    <property type="entry name" value="BCDNA.GH03377"/>
    <property type="match status" value="1"/>
</dbReference>
<evidence type="ECO:0000313" key="3">
    <source>
        <dbReference type="EMBL" id="MCF1753058.1"/>
    </source>
</evidence>
<evidence type="ECO:0000313" key="4">
    <source>
        <dbReference type="Proteomes" id="UP001201449"/>
    </source>
</evidence>
<accession>A0ABS9BYC7</accession>
<keyword evidence="1" id="KW-0560">Oxidoreductase</keyword>
<comment type="caution">
    <text evidence="3">The sequence shown here is derived from an EMBL/GenBank/DDBJ whole genome shotgun (WGS) entry which is preliminary data.</text>
</comment>
<name>A0ABS9BYC7_9BACT</name>
<organism evidence="3 4">
    <name type="scientific">Mariniradius sediminis</name>
    <dbReference type="NCBI Taxonomy" id="2909237"/>
    <lineage>
        <taxon>Bacteria</taxon>
        <taxon>Pseudomonadati</taxon>
        <taxon>Bacteroidota</taxon>
        <taxon>Cytophagia</taxon>
        <taxon>Cytophagales</taxon>
        <taxon>Cyclobacteriaceae</taxon>
        <taxon>Mariniradius</taxon>
    </lineage>
</organism>